<dbReference type="InterPro" id="IPR054765">
    <property type="entry name" value="SLBB_dom"/>
</dbReference>
<dbReference type="GO" id="GO:0046930">
    <property type="term" value="C:pore complex"/>
    <property type="evidence" value="ECO:0007669"/>
    <property type="project" value="UniProtKB-KW"/>
</dbReference>
<feature type="domain" description="SLBB" evidence="17">
    <location>
        <begin position="182"/>
        <end position="261"/>
    </location>
</feature>
<evidence type="ECO:0000256" key="2">
    <source>
        <dbReference type="ARBA" id="ARBA00009450"/>
    </source>
</evidence>
<evidence type="ECO:0000256" key="1">
    <source>
        <dbReference type="ARBA" id="ARBA00004571"/>
    </source>
</evidence>
<dbReference type="GO" id="GO:0015288">
    <property type="term" value="F:porin activity"/>
    <property type="evidence" value="ECO:0007669"/>
    <property type="project" value="UniProtKB-KW"/>
</dbReference>
<dbReference type="RefSeq" id="WP_009179573.1">
    <property type="nucleotide sequence ID" value="NZ_CM001368.1"/>
</dbReference>
<organism evidence="18 19">
    <name type="scientific">Solidesulfovibrio carbinoliphilus subsp. oakridgensis</name>
    <dbReference type="NCBI Taxonomy" id="694327"/>
    <lineage>
        <taxon>Bacteria</taxon>
        <taxon>Pseudomonadati</taxon>
        <taxon>Thermodesulfobacteriota</taxon>
        <taxon>Desulfovibrionia</taxon>
        <taxon>Desulfovibrionales</taxon>
        <taxon>Desulfovibrionaceae</taxon>
        <taxon>Solidesulfovibrio</taxon>
    </lineage>
</organism>
<evidence type="ECO:0000313" key="18">
    <source>
        <dbReference type="EMBL" id="EHJ46115.1"/>
    </source>
</evidence>
<dbReference type="eggNOG" id="COG1596">
    <property type="taxonomic scope" value="Bacteria"/>
</dbReference>
<dbReference type="STRING" id="694327.DFW101_0098"/>
<dbReference type="GO" id="GO:0009279">
    <property type="term" value="C:cell outer membrane"/>
    <property type="evidence" value="ECO:0007669"/>
    <property type="project" value="UniProtKB-SubCell"/>
</dbReference>
<feature type="domain" description="Polysaccharide export protein N-terminal" evidence="16">
    <location>
        <begin position="18"/>
        <end position="92"/>
    </location>
</feature>
<keyword evidence="9" id="KW-0406">Ion transport</keyword>
<dbReference type="PANTHER" id="PTHR33619:SF3">
    <property type="entry name" value="POLYSACCHARIDE EXPORT PROTEIN GFCE-RELATED"/>
    <property type="match status" value="1"/>
</dbReference>
<reference evidence="19" key="1">
    <citation type="journal article" date="2015" name="Genome Announc.">
        <title>High-Quality Draft Genome Sequence of Desulfovibrio carbinoliphilus FW-101-2B, an Organic Acid-Oxidizing Sulfate-Reducing Bacterium Isolated from Uranium(VI)-Contaminated Groundwater.</title>
        <authorList>
            <person name="Ramsay B.D."/>
            <person name="Hwang C."/>
            <person name="Woo H.L."/>
            <person name="Carroll S.L."/>
            <person name="Lucas S."/>
            <person name="Han J."/>
            <person name="Lapidus A.L."/>
            <person name="Cheng J.F."/>
            <person name="Goodwin L.A."/>
            <person name="Pitluck S."/>
            <person name="Peters L."/>
            <person name="Chertkov O."/>
            <person name="Held B."/>
            <person name="Detter J.C."/>
            <person name="Han C.S."/>
            <person name="Tapia R."/>
            <person name="Land M.L."/>
            <person name="Hauser L.J."/>
            <person name="Kyrpides N.C."/>
            <person name="Ivanova N.N."/>
            <person name="Mikhailova N."/>
            <person name="Pagani I."/>
            <person name="Woyke T."/>
            <person name="Arkin A.P."/>
            <person name="Dehal P."/>
            <person name="Chivian D."/>
            <person name="Criddle C.S."/>
            <person name="Wu W."/>
            <person name="Chakraborty R."/>
            <person name="Hazen T.C."/>
            <person name="Fields M.W."/>
        </authorList>
    </citation>
    <scope>NUCLEOTIDE SEQUENCE [LARGE SCALE GENOMIC DNA]</scope>
    <source>
        <strain evidence="19">FW-101-2B</strain>
    </source>
</reference>
<keyword evidence="3" id="KW-0813">Transport</keyword>
<dbReference type="Gene3D" id="3.10.560.10">
    <property type="entry name" value="Outer membrane lipoprotein wza domain like"/>
    <property type="match status" value="1"/>
</dbReference>
<dbReference type="HOGENOM" id="CLU_038343_0_2_7"/>
<dbReference type="EMBL" id="CM001368">
    <property type="protein sequence ID" value="EHJ46115.1"/>
    <property type="molecule type" value="Genomic_DNA"/>
</dbReference>
<keyword evidence="4" id="KW-1134">Transmembrane beta strand</keyword>
<keyword evidence="12" id="KW-0564">Palmitate</keyword>
<evidence type="ECO:0000256" key="7">
    <source>
        <dbReference type="ARBA" id="ARBA00022729"/>
    </source>
</evidence>
<keyword evidence="5" id="KW-0762">Sugar transport</keyword>
<dbReference type="InterPro" id="IPR003715">
    <property type="entry name" value="Poly_export_N"/>
</dbReference>
<evidence type="ECO:0000256" key="8">
    <source>
        <dbReference type="ARBA" id="ARBA00023047"/>
    </source>
</evidence>
<keyword evidence="8" id="KW-0625">Polysaccharide transport</keyword>
<dbReference type="Pfam" id="PF02563">
    <property type="entry name" value="Poly_export"/>
    <property type="match status" value="1"/>
</dbReference>
<evidence type="ECO:0000256" key="9">
    <source>
        <dbReference type="ARBA" id="ARBA00023065"/>
    </source>
</evidence>
<protein>
    <submittedName>
        <fullName evidence="18">Polysaccharide export protein</fullName>
    </submittedName>
</protein>
<evidence type="ECO:0000256" key="14">
    <source>
        <dbReference type="ARBA" id="ARBA00023288"/>
    </source>
</evidence>
<evidence type="ECO:0000256" key="10">
    <source>
        <dbReference type="ARBA" id="ARBA00023114"/>
    </source>
</evidence>
<evidence type="ECO:0000256" key="5">
    <source>
        <dbReference type="ARBA" id="ARBA00022597"/>
    </source>
</evidence>
<dbReference type="GO" id="GO:0006811">
    <property type="term" value="P:monoatomic ion transport"/>
    <property type="evidence" value="ECO:0007669"/>
    <property type="project" value="UniProtKB-KW"/>
</dbReference>
<keyword evidence="6" id="KW-0812">Transmembrane</keyword>
<keyword evidence="19" id="KW-1185">Reference proteome</keyword>
<keyword evidence="14" id="KW-0449">Lipoprotein</keyword>
<sequence length="266" mass="28478">MLKTMLLLVLAVFLPFAAQAKEYTVAPGDKIHIGVADEPDYSADVMVRPDGKVTVPNSGEVQAVGLTTDQLKEAITARLKEYIRNPTVTVTVLGGNSKVFVMGGGVKPTVIDATQHATLLNVLTSLGDISGADLRNATVVRDGKEIKKDFHDLIVGSDTSQDIPLLGGDTILLPPTASNRGIYVVGAVNSPRLVVYREGMTLLEAVLEAGGFSKFASPNDTRIVRQLDGQEQVIKVKAKKLIRDGDLKQNVVLQGGDLIIVEESFF</sequence>
<evidence type="ECO:0000256" key="4">
    <source>
        <dbReference type="ARBA" id="ARBA00022452"/>
    </source>
</evidence>
<evidence type="ECO:0000259" key="16">
    <source>
        <dbReference type="Pfam" id="PF02563"/>
    </source>
</evidence>
<dbReference type="InterPro" id="IPR049712">
    <property type="entry name" value="Poly_export"/>
</dbReference>
<dbReference type="AlphaFoldDB" id="G7QCF9"/>
<dbReference type="OrthoDB" id="193635at2"/>
<comment type="subcellular location">
    <subcellularLocation>
        <location evidence="1">Cell outer membrane</location>
        <topology evidence="1">Multi-pass membrane protein</topology>
    </subcellularLocation>
</comment>
<comment type="similarity">
    <text evidence="2">Belongs to the BexD/CtrA/VexA family.</text>
</comment>
<evidence type="ECO:0000256" key="15">
    <source>
        <dbReference type="SAM" id="SignalP"/>
    </source>
</evidence>
<evidence type="ECO:0000256" key="3">
    <source>
        <dbReference type="ARBA" id="ARBA00022448"/>
    </source>
</evidence>
<evidence type="ECO:0000256" key="6">
    <source>
        <dbReference type="ARBA" id="ARBA00022692"/>
    </source>
</evidence>
<dbReference type="Pfam" id="PF22461">
    <property type="entry name" value="SLBB_2"/>
    <property type="match status" value="1"/>
</dbReference>
<feature type="signal peptide" evidence="15">
    <location>
        <begin position="1"/>
        <end position="20"/>
    </location>
</feature>
<dbReference type="Proteomes" id="UP000004662">
    <property type="component" value="Chromosome"/>
</dbReference>
<name>G7QCF9_9BACT</name>
<evidence type="ECO:0000256" key="12">
    <source>
        <dbReference type="ARBA" id="ARBA00023139"/>
    </source>
</evidence>
<dbReference type="Gene3D" id="3.30.1950.10">
    <property type="entry name" value="wza like domain"/>
    <property type="match status" value="1"/>
</dbReference>
<evidence type="ECO:0000313" key="19">
    <source>
        <dbReference type="Proteomes" id="UP000004662"/>
    </source>
</evidence>
<proteinExistence type="inferred from homology"/>
<dbReference type="GO" id="GO:0015159">
    <property type="term" value="F:polysaccharide transmembrane transporter activity"/>
    <property type="evidence" value="ECO:0007669"/>
    <property type="project" value="InterPro"/>
</dbReference>
<gene>
    <name evidence="18" type="ORF">DFW101_0098</name>
</gene>
<accession>G7QCF9</accession>
<keyword evidence="7 15" id="KW-0732">Signal</keyword>
<feature type="chain" id="PRO_5003503507" evidence="15">
    <location>
        <begin position="21"/>
        <end position="266"/>
    </location>
</feature>
<dbReference type="PANTHER" id="PTHR33619">
    <property type="entry name" value="POLYSACCHARIDE EXPORT PROTEIN GFCE-RELATED"/>
    <property type="match status" value="1"/>
</dbReference>
<keyword evidence="13" id="KW-0998">Cell outer membrane</keyword>
<evidence type="ECO:0000256" key="11">
    <source>
        <dbReference type="ARBA" id="ARBA00023136"/>
    </source>
</evidence>
<keyword evidence="11" id="KW-0472">Membrane</keyword>
<evidence type="ECO:0000259" key="17">
    <source>
        <dbReference type="Pfam" id="PF22461"/>
    </source>
</evidence>
<evidence type="ECO:0000256" key="13">
    <source>
        <dbReference type="ARBA" id="ARBA00023237"/>
    </source>
</evidence>
<keyword evidence="10" id="KW-0626">Porin</keyword>